<dbReference type="GO" id="GO:0006099">
    <property type="term" value="P:tricarboxylic acid cycle"/>
    <property type="evidence" value="ECO:0007669"/>
    <property type="project" value="UniProtKB-UniPathway"/>
</dbReference>
<dbReference type="InterPro" id="IPR019810">
    <property type="entry name" value="Citrate_synthase_AS"/>
</dbReference>
<protein>
    <recommendedName>
        <fullName evidence="5">Citrate synthase</fullName>
    </recommendedName>
</protein>
<evidence type="ECO:0000256" key="3">
    <source>
        <dbReference type="ARBA" id="ARBA00022679"/>
    </source>
</evidence>
<dbReference type="PANTHER" id="PTHR11739">
    <property type="entry name" value="CITRATE SYNTHASE"/>
    <property type="match status" value="1"/>
</dbReference>
<evidence type="ECO:0000256" key="7">
    <source>
        <dbReference type="RuleBase" id="RU003406"/>
    </source>
</evidence>
<dbReference type="EMBL" id="SIHI01000001">
    <property type="protein sequence ID" value="TWT57942.1"/>
    <property type="molecule type" value="Genomic_DNA"/>
</dbReference>
<evidence type="ECO:0000256" key="4">
    <source>
        <dbReference type="ARBA" id="ARBA00049288"/>
    </source>
</evidence>
<comment type="similarity">
    <text evidence="2 5 7">Belongs to the citrate synthase family.</text>
</comment>
<evidence type="ECO:0000313" key="8">
    <source>
        <dbReference type="EMBL" id="TWT57942.1"/>
    </source>
</evidence>
<dbReference type="InterPro" id="IPR024176">
    <property type="entry name" value="Citrate_synthase_bac-typ"/>
</dbReference>
<sequence length="373" mass="42189">MPQEIYHPGLRGVIAGETEICRLDDGIQYRGYCLHELSEGASFLEVAYLLLFDELPSEEQFADFLTVINEEQQLPPIIEHMFERIPVHNSPLEVLRTGIGLLSHFDPQPSESLLCAGHTQTIRLMARIPLLIGCWHRSRLGLPVLAPKPELSYISNIYYVITGEVPSSLYERALDVAFIVCAEHEFNPSTYVARIVGSTRCSQYGPILAALDAFIGMSHGGGGDGPLDLLDEVRVPSEASKWISEQRANTEFPGFGHPVYQECDPRASILEVECERLARASNRQDMEKLAEEIERVIWQERQLPPNVDWPLCRLFSYLGLDRDLFRPLFAAARVVGWSAHALEQCETNEVIRPRARYRGAVNCRFEPLRMRAD</sequence>
<organism evidence="8 9">
    <name type="scientific">Thalassoglobus neptunius</name>
    <dbReference type="NCBI Taxonomy" id="1938619"/>
    <lineage>
        <taxon>Bacteria</taxon>
        <taxon>Pseudomonadati</taxon>
        <taxon>Planctomycetota</taxon>
        <taxon>Planctomycetia</taxon>
        <taxon>Planctomycetales</taxon>
        <taxon>Planctomycetaceae</taxon>
        <taxon>Thalassoglobus</taxon>
    </lineage>
</organism>
<reference evidence="8 9" key="1">
    <citation type="submission" date="2019-02" db="EMBL/GenBank/DDBJ databases">
        <title>Deep-cultivation of Planctomycetes and their phenomic and genomic characterization uncovers novel biology.</title>
        <authorList>
            <person name="Wiegand S."/>
            <person name="Jogler M."/>
            <person name="Boedeker C."/>
            <person name="Pinto D."/>
            <person name="Vollmers J."/>
            <person name="Rivas-Marin E."/>
            <person name="Kohn T."/>
            <person name="Peeters S.H."/>
            <person name="Heuer A."/>
            <person name="Rast P."/>
            <person name="Oberbeckmann S."/>
            <person name="Bunk B."/>
            <person name="Jeske O."/>
            <person name="Meyerdierks A."/>
            <person name="Storesund J.E."/>
            <person name="Kallscheuer N."/>
            <person name="Luecker S."/>
            <person name="Lage O.M."/>
            <person name="Pohl T."/>
            <person name="Merkel B.J."/>
            <person name="Hornburger P."/>
            <person name="Mueller R.-W."/>
            <person name="Bruemmer F."/>
            <person name="Labrenz M."/>
            <person name="Spormann A.M."/>
            <person name="Op Den Camp H."/>
            <person name="Overmann J."/>
            <person name="Amann R."/>
            <person name="Jetten M.S.M."/>
            <person name="Mascher T."/>
            <person name="Medema M.H."/>
            <person name="Devos D.P."/>
            <person name="Kaster A.-K."/>
            <person name="Ovreas L."/>
            <person name="Rohde M."/>
            <person name="Galperin M.Y."/>
            <person name="Jogler C."/>
        </authorList>
    </citation>
    <scope>NUCLEOTIDE SEQUENCE [LARGE SCALE GENOMIC DNA]</scope>
    <source>
        <strain evidence="8 9">KOR42</strain>
    </source>
</reference>
<proteinExistence type="inferred from homology"/>
<dbReference type="Pfam" id="PF00285">
    <property type="entry name" value="Citrate_synt"/>
    <property type="match status" value="1"/>
</dbReference>
<dbReference type="InterPro" id="IPR016142">
    <property type="entry name" value="Citrate_synth-like_lrg_a-sub"/>
</dbReference>
<feature type="active site" evidence="6">
    <location>
        <position position="257"/>
    </location>
</feature>
<dbReference type="AlphaFoldDB" id="A0A5C5X7K3"/>
<dbReference type="PRINTS" id="PR00143">
    <property type="entry name" value="CITRTSNTHASE"/>
</dbReference>
<evidence type="ECO:0000256" key="2">
    <source>
        <dbReference type="ARBA" id="ARBA00010566"/>
    </source>
</evidence>
<dbReference type="Gene3D" id="1.10.230.10">
    <property type="entry name" value="Cytochrome P450-Terp, domain 2"/>
    <property type="match status" value="1"/>
</dbReference>
<comment type="pathway">
    <text evidence="1">Carbohydrate metabolism; tricarboxylic acid cycle; isocitrate from oxaloacetate: step 1/2.</text>
</comment>
<gene>
    <name evidence="8" type="primary">citZ</name>
    <name evidence="8" type="ORF">KOR42_13100</name>
</gene>
<keyword evidence="3 5" id="KW-0808">Transferase</keyword>
<dbReference type="Proteomes" id="UP000317243">
    <property type="component" value="Unassembled WGS sequence"/>
</dbReference>
<dbReference type="InterPro" id="IPR016143">
    <property type="entry name" value="Citrate_synth-like_sm_a-sub"/>
</dbReference>
<dbReference type="RefSeq" id="WP_146508003.1">
    <property type="nucleotide sequence ID" value="NZ_SIHI01000001.1"/>
</dbReference>
<feature type="active site" evidence="6">
    <location>
        <position position="308"/>
    </location>
</feature>
<dbReference type="SUPFAM" id="SSF48256">
    <property type="entry name" value="Citrate synthase"/>
    <property type="match status" value="1"/>
</dbReference>
<dbReference type="InterPro" id="IPR036969">
    <property type="entry name" value="Citrate_synthase_sf"/>
</dbReference>
<keyword evidence="8" id="KW-0012">Acyltransferase</keyword>
<evidence type="ECO:0000256" key="6">
    <source>
        <dbReference type="PIRSR" id="PIRSR001369-1"/>
    </source>
</evidence>
<keyword evidence="9" id="KW-1185">Reference proteome</keyword>
<accession>A0A5C5X7K3</accession>
<dbReference type="PROSITE" id="PS00480">
    <property type="entry name" value="CITRATE_SYNTHASE"/>
    <property type="match status" value="1"/>
</dbReference>
<dbReference type="OrthoDB" id="9800864at2"/>
<dbReference type="UniPathway" id="UPA00223"/>
<name>A0A5C5X7K3_9PLAN</name>
<dbReference type="Gene3D" id="1.10.580.10">
    <property type="entry name" value="Citrate Synthase, domain 1"/>
    <property type="match status" value="1"/>
</dbReference>
<comment type="catalytic activity">
    <reaction evidence="4">
        <text>oxaloacetate + acetyl-CoA + H2O = citrate + CoA + H(+)</text>
        <dbReference type="Rhea" id="RHEA:16845"/>
        <dbReference type="ChEBI" id="CHEBI:15377"/>
        <dbReference type="ChEBI" id="CHEBI:15378"/>
        <dbReference type="ChEBI" id="CHEBI:16452"/>
        <dbReference type="ChEBI" id="CHEBI:16947"/>
        <dbReference type="ChEBI" id="CHEBI:57287"/>
        <dbReference type="ChEBI" id="CHEBI:57288"/>
        <dbReference type="EC" id="2.3.3.16"/>
    </reaction>
</comment>
<dbReference type="GO" id="GO:0036440">
    <property type="term" value="F:citrate synthase activity"/>
    <property type="evidence" value="ECO:0007669"/>
    <property type="project" value="UniProtKB-EC"/>
</dbReference>
<evidence type="ECO:0000256" key="1">
    <source>
        <dbReference type="ARBA" id="ARBA00004751"/>
    </source>
</evidence>
<dbReference type="PANTHER" id="PTHR11739:SF4">
    <property type="entry name" value="CITRATE SYNTHASE, PEROXISOMAL"/>
    <property type="match status" value="1"/>
</dbReference>
<comment type="caution">
    <text evidence="8">The sequence shown here is derived from an EMBL/GenBank/DDBJ whole genome shotgun (WGS) entry which is preliminary data.</text>
</comment>
<evidence type="ECO:0000313" key="9">
    <source>
        <dbReference type="Proteomes" id="UP000317243"/>
    </source>
</evidence>
<dbReference type="PIRSF" id="PIRSF001369">
    <property type="entry name" value="Citrate_synth"/>
    <property type="match status" value="1"/>
</dbReference>
<dbReference type="InterPro" id="IPR002020">
    <property type="entry name" value="Citrate_synthase"/>
</dbReference>
<dbReference type="GO" id="GO:0005975">
    <property type="term" value="P:carbohydrate metabolic process"/>
    <property type="evidence" value="ECO:0007669"/>
    <property type="project" value="TreeGrafter"/>
</dbReference>
<evidence type="ECO:0000256" key="5">
    <source>
        <dbReference type="PIRNR" id="PIRNR001369"/>
    </source>
</evidence>